<dbReference type="Proteomes" id="UP001292094">
    <property type="component" value="Unassembled WGS sequence"/>
</dbReference>
<keyword evidence="1" id="KW-0732">Signal</keyword>
<feature type="signal peptide" evidence="1">
    <location>
        <begin position="1"/>
        <end position="16"/>
    </location>
</feature>
<feature type="chain" id="PRO_5042058339" evidence="1">
    <location>
        <begin position="17"/>
        <end position="123"/>
    </location>
</feature>
<name>A0AAE1PUT3_9EUCA</name>
<evidence type="ECO:0000313" key="2">
    <source>
        <dbReference type="EMBL" id="KAK4314709.1"/>
    </source>
</evidence>
<keyword evidence="3" id="KW-1185">Reference proteome</keyword>
<dbReference type="AlphaFoldDB" id="A0AAE1PUT3"/>
<organism evidence="2 3">
    <name type="scientific">Petrolisthes manimaculis</name>
    <dbReference type="NCBI Taxonomy" id="1843537"/>
    <lineage>
        <taxon>Eukaryota</taxon>
        <taxon>Metazoa</taxon>
        <taxon>Ecdysozoa</taxon>
        <taxon>Arthropoda</taxon>
        <taxon>Crustacea</taxon>
        <taxon>Multicrustacea</taxon>
        <taxon>Malacostraca</taxon>
        <taxon>Eumalacostraca</taxon>
        <taxon>Eucarida</taxon>
        <taxon>Decapoda</taxon>
        <taxon>Pleocyemata</taxon>
        <taxon>Anomura</taxon>
        <taxon>Galatheoidea</taxon>
        <taxon>Porcellanidae</taxon>
        <taxon>Petrolisthes</taxon>
    </lineage>
</organism>
<protein>
    <submittedName>
        <fullName evidence="2">Uncharacterized protein</fullName>
    </submittedName>
</protein>
<sequence>MINTLLILSLVSCSLAVSSLGVGVPSASYGTPLASASNINTKWGYSYDGDLLGSASTLLGGFQVDPITALTNNIPGGGVPGEDVPDPRLYTRHGFNCQDQEFTGYFADTADEAGCQVVHICAV</sequence>
<dbReference type="EMBL" id="JAWZYT010001193">
    <property type="protein sequence ID" value="KAK4314709.1"/>
    <property type="molecule type" value="Genomic_DNA"/>
</dbReference>
<accession>A0AAE1PUT3</accession>
<evidence type="ECO:0000313" key="3">
    <source>
        <dbReference type="Proteomes" id="UP001292094"/>
    </source>
</evidence>
<proteinExistence type="predicted"/>
<evidence type="ECO:0000256" key="1">
    <source>
        <dbReference type="SAM" id="SignalP"/>
    </source>
</evidence>
<gene>
    <name evidence="2" type="ORF">Pmani_014011</name>
</gene>
<comment type="caution">
    <text evidence="2">The sequence shown here is derived from an EMBL/GenBank/DDBJ whole genome shotgun (WGS) entry which is preliminary data.</text>
</comment>
<reference evidence="2" key="1">
    <citation type="submission" date="2023-11" db="EMBL/GenBank/DDBJ databases">
        <title>Genome assemblies of two species of porcelain crab, Petrolisthes cinctipes and Petrolisthes manimaculis (Anomura: Porcellanidae).</title>
        <authorList>
            <person name="Angst P."/>
        </authorList>
    </citation>
    <scope>NUCLEOTIDE SEQUENCE</scope>
    <source>
        <strain evidence="2">PB745_02</strain>
        <tissue evidence="2">Gill</tissue>
    </source>
</reference>